<protein>
    <recommendedName>
        <fullName evidence="6">Probable membrane transporter protein</fullName>
    </recommendedName>
</protein>
<feature type="transmembrane region" description="Helical" evidence="6">
    <location>
        <begin position="126"/>
        <end position="149"/>
    </location>
</feature>
<evidence type="ECO:0000313" key="8">
    <source>
        <dbReference type="Proteomes" id="UP000185984"/>
    </source>
</evidence>
<feature type="transmembrane region" description="Helical" evidence="6">
    <location>
        <begin position="68"/>
        <end position="91"/>
    </location>
</feature>
<evidence type="ECO:0000256" key="1">
    <source>
        <dbReference type="ARBA" id="ARBA00004141"/>
    </source>
</evidence>
<evidence type="ECO:0000256" key="2">
    <source>
        <dbReference type="ARBA" id="ARBA00009142"/>
    </source>
</evidence>
<keyword evidence="3 6" id="KW-0812">Transmembrane</keyword>
<evidence type="ECO:0000256" key="4">
    <source>
        <dbReference type="ARBA" id="ARBA00022989"/>
    </source>
</evidence>
<feature type="transmembrane region" description="Helical" evidence="6">
    <location>
        <begin position="199"/>
        <end position="217"/>
    </location>
</feature>
<sequence>MNATILILAVLIFAAAVLYSSVGHAGSSGYLTIMALMGVTPAVMKPTALTLNILVAAIATVKFYRAGYFSWALFSPLAIASIPCSFIGGYLTLPASIYNPITGGALLVAAYKLFRTHHTTTATSQAIPLLAALLSGTAIGFLSGVTGIGGGIFLSPLLLLMGWADPRQSAGISAAFILVNSIAGLLGHLSHTTLLPKTIIFWAPSAIIGGFIGAEYGSKHKSANLQQLLSILLVIAGLKLLFSW</sequence>
<comment type="subcellular location">
    <subcellularLocation>
        <location evidence="6">Cell membrane</location>
        <topology evidence="6">Multi-pass membrane protein</topology>
    </subcellularLocation>
    <subcellularLocation>
        <location evidence="1">Membrane</location>
        <topology evidence="1">Multi-pass membrane protein</topology>
    </subcellularLocation>
</comment>
<dbReference type="Proteomes" id="UP000185984">
    <property type="component" value="Unassembled WGS sequence"/>
</dbReference>
<accession>A0A1U7HVM4</accession>
<dbReference type="GO" id="GO:0005886">
    <property type="term" value="C:plasma membrane"/>
    <property type="evidence" value="ECO:0007669"/>
    <property type="project" value="UniProtKB-SubCell"/>
</dbReference>
<dbReference type="Pfam" id="PF01925">
    <property type="entry name" value="TauE"/>
    <property type="match status" value="1"/>
</dbReference>
<evidence type="ECO:0000313" key="7">
    <source>
        <dbReference type="EMBL" id="OKH27644.1"/>
    </source>
</evidence>
<keyword evidence="4 6" id="KW-1133">Transmembrane helix</keyword>
<dbReference type="PANTHER" id="PTHR43701">
    <property type="entry name" value="MEMBRANE TRANSPORTER PROTEIN MJ0441-RELATED"/>
    <property type="match status" value="1"/>
</dbReference>
<dbReference type="AlphaFoldDB" id="A0A1U7HVM4"/>
<proteinExistence type="inferred from homology"/>
<evidence type="ECO:0000256" key="3">
    <source>
        <dbReference type="ARBA" id="ARBA00022692"/>
    </source>
</evidence>
<feature type="transmembrane region" description="Helical" evidence="6">
    <location>
        <begin position="97"/>
        <end position="114"/>
    </location>
</feature>
<gene>
    <name evidence="7" type="ORF">NIES1031_06885</name>
</gene>
<dbReference type="InterPro" id="IPR051598">
    <property type="entry name" value="TSUP/Inactive_protease-like"/>
</dbReference>
<name>A0A1U7HVM4_9CHRO</name>
<evidence type="ECO:0000256" key="5">
    <source>
        <dbReference type="ARBA" id="ARBA00023136"/>
    </source>
</evidence>
<keyword evidence="5 6" id="KW-0472">Membrane</keyword>
<keyword evidence="8" id="KW-1185">Reference proteome</keyword>
<organism evidence="7 8">
    <name type="scientific">Chroogloeocystis siderophila 5.2 s.c.1</name>
    <dbReference type="NCBI Taxonomy" id="247279"/>
    <lineage>
        <taxon>Bacteria</taxon>
        <taxon>Bacillati</taxon>
        <taxon>Cyanobacteriota</taxon>
        <taxon>Cyanophyceae</taxon>
        <taxon>Oscillatoriophycideae</taxon>
        <taxon>Chroococcales</taxon>
        <taxon>Chroococcaceae</taxon>
        <taxon>Chroogloeocystis</taxon>
    </lineage>
</organism>
<comment type="similarity">
    <text evidence="2 6">Belongs to the 4-toluene sulfonate uptake permease (TSUP) (TC 2.A.102) family.</text>
</comment>
<dbReference type="RefSeq" id="WP_073548743.1">
    <property type="nucleotide sequence ID" value="NZ_CAWMVK010000039.1"/>
</dbReference>
<dbReference type="InterPro" id="IPR002781">
    <property type="entry name" value="TM_pro_TauE-like"/>
</dbReference>
<dbReference type="EMBL" id="MRCC01000005">
    <property type="protein sequence ID" value="OKH27644.1"/>
    <property type="molecule type" value="Genomic_DNA"/>
</dbReference>
<dbReference type="OrthoDB" id="560496at2"/>
<reference evidence="7 8" key="1">
    <citation type="submission" date="2016-11" db="EMBL/GenBank/DDBJ databases">
        <title>Draft Genome Sequences of Nine Cyanobacterial Strains from Diverse Habitats.</title>
        <authorList>
            <person name="Zhu T."/>
            <person name="Hou S."/>
            <person name="Lu X."/>
            <person name="Hess W.R."/>
        </authorList>
    </citation>
    <scope>NUCLEOTIDE SEQUENCE [LARGE SCALE GENOMIC DNA]</scope>
    <source>
        <strain evidence="7 8">5.2 s.c.1</strain>
    </source>
</reference>
<feature type="transmembrane region" description="Helical" evidence="6">
    <location>
        <begin position="223"/>
        <end position="242"/>
    </location>
</feature>
<keyword evidence="6" id="KW-1003">Cell membrane</keyword>
<comment type="caution">
    <text evidence="7">The sequence shown here is derived from an EMBL/GenBank/DDBJ whole genome shotgun (WGS) entry which is preliminary data.</text>
</comment>
<feature type="transmembrane region" description="Helical" evidence="6">
    <location>
        <begin position="169"/>
        <end position="187"/>
    </location>
</feature>
<evidence type="ECO:0000256" key="6">
    <source>
        <dbReference type="RuleBase" id="RU363041"/>
    </source>
</evidence>
<dbReference type="PANTHER" id="PTHR43701:SF5">
    <property type="entry name" value="MEMBRANE TRANSPORTER PROTEIN-RELATED"/>
    <property type="match status" value="1"/>
</dbReference>
<feature type="transmembrane region" description="Helical" evidence="6">
    <location>
        <begin position="35"/>
        <end position="61"/>
    </location>
</feature>